<reference evidence="4" key="2">
    <citation type="journal article" date="2008" name="Nucleic Acids Res.">
        <title>The rice annotation project database (RAP-DB): 2008 update.</title>
        <authorList>
            <consortium name="The rice annotation project (RAP)"/>
        </authorList>
    </citation>
    <scope>GENOME REANNOTATION</scope>
    <source>
        <strain evidence="4">cv. Nipponbare</strain>
    </source>
</reference>
<reference evidence="4" key="1">
    <citation type="journal article" date="2005" name="Nature">
        <title>The map-based sequence of the rice genome.</title>
        <authorList>
            <consortium name="International rice genome sequencing project (IRGSP)"/>
            <person name="Matsumoto T."/>
            <person name="Wu J."/>
            <person name="Kanamori H."/>
            <person name="Katayose Y."/>
            <person name="Fujisawa M."/>
            <person name="Namiki N."/>
            <person name="Mizuno H."/>
            <person name="Yamamoto K."/>
            <person name="Antonio B.A."/>
            <person name="Baba T."/>
            <person name="Sakata K."/>
            <person name="Nagamura Y."/>
            <person name="Aoki H."/>
            <person name="Arikawa K."/>
            <person name="Arita K."/>
            <person name="Bito T."/>
            <person name="Chiden Y."/>
            <person name="Fujitsuka N."/>
            <person name="Fukunaka R."/>
            <person name="Hamada M."/>
            <person name="Harada C."/>
            <person name="Hayashi A."/>
            <person name="Hijishita S."/>
            <person name="Honda M."/>
            <person name="Hosokawa S."/>
            <person name="Ichikawa Y."/>
            <person name="Idonuma A."/>
            <person name="Iijima M."/>
            <person name="Ikeda M."/>
            <person name="Ikeno M."/>
            <person name="Ito K."/>
            <person name="Ito S."/>
            <person name="Ito T."/>
            <person name="Ito Y."/>
            <person name="Ito Y."/>
            <person name="Iwabuchi A."/>
            <person name="Kamiya K."/>
            <person name="Karasawa W."/>
            <person name="Kurita K."/>
            <person name="Katagiri S."/>
            <person name="Kikuta A."/>
            <person name="Kobayashi H."/>
            <person name="Kobayashi N."/>
            <person name="Machita K."/>
            <person name="Maehara T."/>
            <person name="Masukawa M."/>
            <person name="Mizubayashi T."/>
            <person name="Mukai Y."/>
            <person name="Nagasaki H."/>
            <person name="Nagata Y."/>
            <person name="Naito S."/>
            <person name="Nakashima M."/>
            <person name="Nakama Y."/>
            <person name="Nakamichi Y."/>
            <person name="Nakamura M."/>
            <person name="Meguro A."/>
            <person name="Negishi M."/>
            <person name="Ohta I."/>
            <person name="Ohta T."/>
            <person name="Okamoto M."/>
            <person name="Ono N."/>
            <person name="Saji S."/>
            <person name="Sakaguchi M."/>
            <person name="Sakai K."/>
            <person name="Shibata M."/>
            <person name="Shimokawa T."/>
            <person name="Song J."/>
            <person name="Takazaki Y."/>
            <person name="Terasawa K."/>
            <person name="Tsugane M."/>
            <person name="Tsuji K."/>
            <person name="Ueda S."/>
            <person name="Waki K."/>
            <person name="Yamagata H."/>
            <person name="Yamamoto M."/>
            <person name="Yamamoto S."/>
            <person name="Yamane H."/>
            <person name="Yoshiki S."/>
            <person name="Yoshihara R."/>
            <person name="Yukawa K."/>
            <person name="Zhong H."/>
            <person name="Yano M."/>
            <person name="Yuan Q."/>
            <person name="Ouyang S."/>
            <person name="Liu J."/>
            <person name="Jones K.M."/>
            <person name="Gansberger K."/>
            <person name="Moffat K."/>
            <person name="Hill J."/>
            <person name="Bera J."/>
            <person name="Fadrosh D."/>
            <person name="Jin S."/>
            <person name="Johri S."/>
            <person name="Kim M."/>
            <person name="Overton L."/>
            <person name="Reardon M."/>
            <person name="Tsitrin T."/>
            <person name="Vuong H."/>
            <person name="Weaver B."/>
            <person name="Ciecko A."/>
            <person name="Tallon L."/>
            <person name="Jackson J."/>
            <person name="Pai G."/>
            <person name="Aken S.V."/>
            <person name="Utterback T."/>
            <person name="Reidmuller S."/>
            <person name="Feldblyum T."/>
            <person name="Hsiao J."/>
            <person name="Zismann V."/>
            <person name="Iobst S."/>
            <person name="de Vazeille A.R."/>
            <person name="Buell C.R."/>
            <person name="Ying K."/>
            <person name="Li Y."/>
            <person name="Lu T."/>
            <person name="Huang Y."/>
            <person name="Zhao Q."/>
            <person name="Feng Q."/>
            <person name="Zhang L."/>
            <person name="Zhu J."/>
            <person name="Weng Q."/>
            <person name="Mu J."/>
            <person name="Lu Y."/>
            <person name="Fan D."/>
            <person name="Liu Y."/>
            <person name="Guan J."/>
            <person name="Zhang Y."/>
            <person name="Yu S."/>
            <person name="Liu X."/>
            <person name="Zhang Y."/>
            <person name="Hong G."/>
            <person name="Han B."/>
            <person name="Choisne N."/>
            <person name="Demange N."/>
            <person name="Orjeda G."/>
            <person name="Samain S."/>
            <person name="Cattolico L."/>
            <person name="Pelletier E."/>
            <person name="Couloux A."/>
            <person name="Segurens B."/>
            <person name="Wincker P."/>
            <person name="D'Hont A."/>
            <person name="Scarpelli C."/>
            <person name="Weissenbach J."/>
            <person name="Salanoubat M."/>
            <person name="Quetier F."/>
            <person name="Yu Y."/>
            <person name="Kim H.R."/>
            <person name="Rambo T."/>
            <person name="Currie J."/>
            <person name="Collura K."/>
            <person name="Luo M."/>
            <person name="Yang T."/>
            <person name="Ammiraju J.S.S."/>
            <person name="Engler F."/>
            <person name="Soderlund C."/>
            <person name="Wing R.A."/>
            <person name="Palmer L.E."/>
            <person name="de la Bastide M."/>
            <person name="Spiegel L."/>
            <person name="Nascimento L."/>
            <person name="Zutavern T."/>
            <person name="O'Shaughnessy A."/>
            <person name="Dike S."/>
            <person name="Dedhia N."/>
            <person name="Preston R."/>
            <person name="Balija V."/>
            <person name="McCombie W.R."/>
            <person name="Chow T."/>
            <person name="Chen H."/>
            <person name="Chung M."/>
            <person name="Chen C."/>
            <person name="Shaw J."/>
            <person name="Wu H."/>
            <person name="Hsiao K."/>
            <person name="Chao Y."/>
            <person name="Chu M."/>
            <person name="Cheng C."/>
            <person name="Hour A."/>
            <person name="Lee P."/>
            <person name="Lin S."/>
            <person name="Lin Y."/>
            <person name="Liou J."/>
            <person name="Liu S."/>
            <person name="Hsing Y."/>
            <person name="Raghuvanshi S."/>
            <person name="Mohanty A."/>
            <person name="Bharti A.K."/>
            <person name="Gaur A."/>
            <person name="Gupta V."/>
            <person name="Kumar D."/>
            <person name="Ravi V."/>
            <person name="Vij S."/>
            <person name="Kapur A."/>
            <person name="Khurana P."/>
            <person name="Khurana P."/>
            <person name="Khurana J.P."/>
            <person name="Tyagi A.K."/>
            <person name="Gaikwad K."/>
            <person name="Singh A."/>
            <person name="Dalal V."/>
            <person name="Srivastava S."/>
            <person name="Dixit A."/>
            <person name="Pal A.K."/>
            <person name="Ghazi I.A."/>
            <person name="Yadav M."/>
            <person name="Pandit A."/>
            <person name="Bhargava A."/>
            <person name="Sureshbabu K."/>
            <person name="Batra K."/>
            <person name="Sharma T.R."/>
            <person name="Mohapatra T."/>
            <person name="Singh N.K."/>
            <person name="Messing J."/>
            <person name="Nelson A.B."/>
            <person name="Fuks G."/>
            <person name="Kavchok S."/>
            <person name="Keizer G."/>
            <person name="Linton E."/>
            <person name="Llaca V."/>
            <person name="Song R."/>
            <person name="Tanyolac B."/>
            <person name="Young S."/>
            <person name="Ho-Il K."/>
            <person name="Hahn J.H."/>
            <person name="Sangsakoo G."/>
            <person name="Vanavichit A."/>
            <person name="de Mattos Luiz.A.T."/>
            <person name="Zimmer P.D."/>
            <person name="Malone G."/>
            <person name="Dellagostin O."/>
            <person name="de Oliveira A.C."/>
            <person name="Bevan M."/>
            <person name="Bancroft I."/>
            <person name="Minx P."/>
            <person name="Cordum H."/>
            <person name="Wilson R."/>
            <person name="Cheng Z."/>
            <person name="Jin W."/>
            <person name="Jiang J."/>
            <person name="Leong S.A."/>
            <person name="Iwama H."/>
            <person name="Gojobori T."/>
            <person name="Itoh T."/>
            <person name="Niimura Y."/>
            <person name="Fujii Y."/>
            <person name="Habara T."/>
            <person name="Sakai H."/>
            <person name="Sato Y."/>
            <person name="Wilson G."/>
            <person name="Kumar K."/>
            <person name="McCouch S."/>
            <person name="Juretic N."/>
            <person name="Hoen D."/>
            <person name="Wright S."/>
            <person name="Bruskiewich R."/>
            <person name="Bureau T."/>
            <person name="Miyao A."/>
            <person name="Hirochika H."/>
            <person name="Nishikawa T."/>
            <person name="Kadowaki K."/>
            <person name="Sugiura M."/>
            <person name="Burr B."/>
            <person name="Sasaki T."/>
        </authorList>
    </citation>
    <scope>NUCLEOTIDE SEQUENCE [LARGE SCALE GENOMIC DNA]</scope>
    <source>
        <strain evidence="4">cv. Nipponbare</strain>
    </source>
</reference>
<evidence type="ECO:0008006" key="5">
    <source>
        <dbReference type="Google" id="ProtNLM"/>
    </source>
</evidence>
<keyword evidence="1" id="KW-0175">Coiled coil</keyword>
<feature type="coiled-coil region" evidence="1">
    <location>
        <begin position="2"/>
        <end position="29"/>
    </location>
</feature>
<evidence type="ECO:0000256" key="2">
    <source>
        <dbReference type="SAM" id="MobiDB-lite"/>
    </source>
</evidence>
<sequence>MLDLLLKTLEDIEKMRTEAEERNRADLNEFMAAVEARLPQVEKRVGDLHSSLGDLSAKVEQLESAMLRQAKAEKAVGDIKEEPTAASPSPTPSFIHGVPEGGSGSTGIIVGSVPPMTCPQFNGDNPQMWKANCEVYFNVYGIPPGQWVKGHNFSNDFKLIPLGEPRKILDVQNWAVPTTVKKLRGFLGLAGALLRKALAWGQAGFQGRENVRISKEADVTKRRRDKDSDEVQDEGGGAEGVFEREKHQRITNPRYVGPEGAIYRRLPALHNPSLVVAIAGGNFS</sequence>
<dbReference type="Proteomes" id="UP000000763">
    <property type="component" value="Chromosome 10"/>
</dbReference>
<evidence type="ECO:0000313" key="3">
    <source>
        <dbReference type="EMBL" id="AAG13468.1"/>
    </source>
</evidence>
<feature type="region of interest" description="Disordered" evidence="2">
    <location>
        <begin position="75"/>
        <end position="95"/>
    </location>
</feature>
<feature type="region of interest" description="Disordered" evidence="2">
    <location>
        <begin position="218"/>
        <end position="244"/>
    </location>
</feature>
<organism evidence="3 4">
    <name type="scientific">Oryza sativa subsp. japonica</name>
    <name type="common">Rice</name>
    <dbReference type="NCBI Taxonomy" id="39947"/>
    <lineage>
        <taxon>Eukaryota</taxon>
        <taxon>Viridiplantae</taxon>
        <taxon>Streptophyta</taxon>
        <taxon>Embryophyta</taxon>
        <taxon>Tracheophyta</taxon>
        <taxon>Spermatophyta</taxon>
        <taxon>Magnoliopsida</taxon>
        <taxon>Liliopsida</taxon>
        <taxon>Poales</taxon>
        <taxon>Poaceae</taxon>
        <taxon>BOP clade</taxon>
        <taxon>Oryzoideae</taxon>
        <taxon>Oryzeae</taxon>
        <taxon>Oryzinae</taxon>
        <taxon>Oryza</taxon>
        <taxon>Oryza sativa</taxon>
    </lineage>
</organism>
<proteinExistence type="predicted"/>
<protein>
    <recommendedName>
        <fullName evidence="5">Retrotransposon protein, putative, unclassified</fullName>
    </recommendedName>
</protein>
<accession>Q9FWN7</accession>
<dbReference type="EMBL" id="AC026758">
    <property type="protein sequence ID" value="AAG13468.1"/>
    <property type="molecule type" value="Genomic_DNA"/>
</dbReference>
<gene>
    <name evidence="3" type="primary">OSJNBa0015J15.18</name>
</gene>
<evidence type="ECO:0000256" key="1">
    <source>
        <dbReference type="SAM" id="Coils"/>
    </source>
</evidence>
<evidence type="ECO:0000313" key="4">
    <source>
        <dbReference type="Proteomes" id="UP000000763"/>
    </source>
</evidence>
<feature type="compositionally biased region" description="Basic and acidic residues" evidence="2">
    <location>
        <begin position="218"/>
        <end position="229"/>
    </location>
</feature>
<name>Q9FWN7_ORYSJ</name>
<dbReference type="AlphaFoldDB" id="Q9FWN7"/>